<comment type="caution">
    <text evidence="2">The sequence shown here is derived from an EMBL/GenBank/DDBJ whole genome shotgun (WGS) entry which is preliminary data.</text>
</comment>
<organism evidence="2 3">
    <name type="scientific">Trichonephila clavipes</name>
    <name type="common">Golden silk orbweaver</name>
    <name type="synonym">Nephila clavipes</name>
    <dbReference type="NCBI Taxonomy" id="2585209"/>
    <lineage>
        <taxon>Eukaryota</taxon>
        <taxon>Metazoa</taxon>
        <taxon>Ecdysozoa</taxon>
        <taxon>Arthropoda</taxon>
        <taxon>Chelicerata</taxon>
        <taxon>Arachnida</taxon>
        <taxon>Araneae</taxon>
        <taxon>Araneomorphae</taxon>
        <taxon>Entelegynae</taxon>
        <taxon>Araneoidea</taxon>
        <taxon>Nephilidae</taxon>
        <taxon>Trichonephila</taxon>
    </lineage>
</organism>
<evidence type="ECO:0000313" key="3">
    <source>
        <dbReference type="Proteomes" id="UP000887159"/>
    </source>
</evidence>
<dbReference type="AlphaFoldDB" id="A0A8X6W9Q4"/>
<keyword evidence="3" id="KW-1185">Reference proteome</keyword>
<protein>
    <recommendedName>
        <fullName evidence="1">Mutator-like transposase domain-containing protein</fullName>
    </recommendedName>
</protein>
<dbReference type="EMBL" id="BMAU01021392">
    <property type="protein sequence ID" value="GFY30351.1"/>
    <property type="molecule type" value="Genomic_DNA"/>
</dbReference>
<name>A0A8X6W9Q4_TRICX</name>
<proteinExistence type="predicted"/>
<dbReference type="Proteomes" id="UP000887159">
    <property type="component" value="Unassembled WGS sequence"/>
</dbReference>
<evidence type="ECO:0000259" key="1">
    <source>
        <dbReference type="Pfam" id="PF20700"/>
    </source>
</evidence>
<dbReference type="InterPro" id="IPR049012">
    <property type="entry name" value="Mutator_transp_dom"/>
</dbReference>
<gene>
    <name evidence="2" type="primary">AVEN_266891_1</name>
    <name evidence="2" type="ORF">TNCV_4066011</name>
</gene>
<sequence>MPRASTKVFKKRRGVFNKGRCNKSHDGCGESNSTVPKNSADEKNCADGAKLCTNETEPYACERKIVNMDISYSDEAFSGFRNVIVNINFLACVFFEAVKCIKCEKTVLRLHLSESNCGEAVKFHLKCPSCKYNYTFFNSKKCDSSENYELNTRLVYAMRCIGKGAESTRMFCGIMNLPPPPTKFSKYNHILLQATRETCEHSMAEAVREAVDENDGKRDLAVAVDGSWQKRGFSSKNGLVTVTSVDIGKVIDVEVFSKHCICPNKTKHLQNSELLGETYHHKNSLPVDVVEAMRPVFRDLANPELLKKCLHGGTQNPNESVNNVIWSRVPKKTFVKLEVLSLGTYDAVSSFNMGNVSKTRNFEKMCIEPGDYTVQAMECLDKQRLLRAKYYCLQKTKEVRKEKRLKRKKEDDELLKNADDLEYGAGMF</sequence>
<dbReference type="Pfam" id="PF20700">
    <property type="entry name" value="Mutator"/>
    <property type="match status" value="1"/>
</dbReference>
<evidence type="ECO:0000313" key="2">
    <source>
        <dbReference type="EMBL" id="GFY30351.1"/>
    </source>
</evidence>
<feature type="domain" description="Mutator-like transposase" evidence="1">
    <location>
        <begin position="82"/>
        <end position="270"/>
    </location>
</feature>
<accession>A0A8X6W9Q4</accession>
<reference evidence="2" key="1">
    <citation type="submission" date="2020-08" db="EMBL/GenBank/DDBJ databases">
        <title>Multicomponent nature underlies the extraordinary mechanical properties of spider dragline silk.</title>
        <authorList>
            <person name="Kono N."/>
            <person name="Nakamura H."/>
            <person name="Mori M."/>
            <person name="Yoshida Y."/>
            <person name="Ohtoshi R."/>
            <person name="Malay A.D."/>
            <person name="Moran D.A.P."/>
            <person name="Tomita M."/>
            <person name="Numata K."/>
            <person name="Arakawa K."/>
        </authorList>
    </citation>
    <scope>NUCLEOTIDE SEQUENCE</scope>
</reference>